<feature type="transmembrane region" description="Helical" evidence="1">
    <location>
        <begin position="46"/>
        <end position="64"/>
    </location>
</feature>
<dbReference type="AlphaFoldDB" id="A0A285NVF1"/>
<evidence type="ECO:0000313" key="2">
    <source>
        <dbReference type="EMBL" id="SNZ13419.1"/>
    </source>
</evidence>
<sequence length="91" mass="9508">MDARLRTLATLYQASPARTTLFTFLPVILAITLVVGAIASSASLTVALPAAGGLVAYAAMTTRYHAAALRRHRLTVLSIAAEADDRGGPQE</sequence>
<keyword evidence="1" id="KW-0472">Membrane</keyword>
<accession>A0A285NVF1</accession>
<dbReference type="EMBL" id="OBEJ01000002">
    <property type="protein sequence ID" value="SNZ13419.1"/>
    <property type="molecule type" value="Genomic_DNA"/>
</dbReference>
<evidence type="ECO:0000313" key="3">
    <source>
        <dbReference type="Proteomes" id="UP000219453"/>
    </source>
</evidence>
<organism evidence="2 3">
    <name type="scientific">Natronoarchaeum philippinense</name>
    <dbReference type="NCBI Taxonomy" id="558529"/>
    <lineage>
        <taxon>Archaea</taxon>
        <taxon>Methanobacteriati</taxon>
        <taxon>Methanobacteriota</taxon>
        <taxon>Stenosarchaea group</taxon>
        <taxon>Halobacteria</taxon>
        <taxon>Halobacteriales</taxon>
        <taxon>Natronoarchaeaceae</taxon>
    </lineage>
</organism>
<reference evidence="2 3" key="1">
    <citation type="submission" date="2017-09" db="EMBL/GenBank/DDBJ databases">
        <authorList>
            <person name="Ehlers B."/>
            <person name="Leendertz F.H."/>
        </authorList>
    </citation>
    <scope>NUCLEOTIDE SEQUENCE [LARGE SCALE GENOMIC DNA]</scope>
    <source>
        <strain evidence="2 3">DSM 27208</strain>
    </source>
</reference>
<proteinExistence type="predicted"/>
<feature type="transmembrane region" description="Helical" evidence="1">
    <location>
        <begin position="21"/>
        <end position="40"/>
    </location>
</feature>
<keyword evidence="1" id="KW-1133">Transmembrane helix</keyword>
<keyword evidence="3" id="KW-1185">Reference proteome</keyword>
<name>A0A285NVF1_NATPI</name>
<dbReference type="Proteomes" id="UP000219453">
    <property type="component" value="Unassembled WGS sequence"/>
</dbReference>
<evidence type="ECO:0000256" key="1">
    <source>
        <dbReference type="SAM" id="Phobius"/>
    </source>
</evidence>
<dbReference type="RefSeq" id="WP_097009063.1">
    <property type="nucleotide sequence ID" value="NZ_OBEJ01000002.1"/>
</dbReference>
<gene>
    <name evidence="2" type="ORF">SAMN06269185_2167</name>
</gene>
<keyword evidence="1" id="KW-0812">Transmembrane</keyword>
<protein>
    <submittedName>
        <fullName evidence="2">Uncharacterized protein</fullName>
    </submittedName>
</protein>